<proteinExistence type="predicted"/>
<name>A0AA88PC00_9TELE</name>
<gene>
    <name evidence="1" type="ORF">Q8A67_020065</name>
</gene>
<dbReference type="AlphaFoldDB" id="A0AA88PC00"/>
<comment type="caution">
    <text evidence="1">The sequence shown here is derived from an EMBL/GenBank/DDBJ whole genome shotgun (WGS) entry which is preliminary data.</text>
</comment>
<organism evidence="1 2">
    <name type="scientific">Cirrhinus molitorella</name>
    <name type="common">mud carp</name>
    <dbReference type="NCBI Taxonomy" id="172907"/>
    <lineage>
        <taxon>Eukaryota</taxon>
        <taxon>Metazoa</taxon>
        <taxon>Chordata</taxon>
        <taxon>Craniata</taxon>
        <taxon>Vertebrata</taxon>
        <taxon>Euteleostomi</taxon>
        <taxon>Actinopterygii</taxon>
        <taxon>Neopterygii</taxon>
        <taxon>Teleostei</taxon>
        <taxon>Ostariophysi</taxon>
        <taxon>Cypriniformes</taxon>
        <taxon>Cyprinidae</taxon>
        <taxon>Labeoninae</taxon>
        <taxon>Labeonini</taxon>
        <taxon>Cirrhinus</taxon>
    </lineage>
</organism>
<dbReference type="EMBL" id="JAUYZG010000020">
    <property type="protein sequence ID" value="KAK2875969.1"/>
    <property type="molecule type" value="Genomic_DNA"/>
</dbReference>
<evidence type="ECO:0000313" key="2">
    <source>
        <dbReference type="Proteomes" id="UP001187343"/>
    </source>
</evidence>
<evidence type="ECO:0000313" key="1">
    <source>
        <dbReference type="EMBL" id="KAK2875969.1"/>
    </source>
</evidence>
<accession>A0AA88PC00</accession>
<keyword evidence="2" id="KW-1185">Reference proteome</keyword>
<reference evidence="1" key="1">
    <citation type="submission" date="2023-08" db="EMBL/GenBank/DDBJ databases">
        <title>Chromosome-level Genome Assembly of mud carp (Cirrhinus molitorella).</title>
        <authorList>
            <person name="Liu H."/>
        </authorList>
    </citation>
    <scope>NUCLEOTIDE SEQUENCE</scope>
    <source>
        <strain evidence="1">Prfri</strain>
        <tissue evidence="1">Muscle</tissue>
    </source>
</reference>
<sequence length="84" mass="9433">MSQLYSVPSFDVVKEKVTNCTWTTLRLQWKDTPTGQLGSWSKLGSFLGELDVLLSCALIAARVNSLSLMLRDTHPTTFVSQNLW</sequence>
<dbReference type="Proteomes" id="UP001187343">
    <property type="component" value="Unassembled WGS sequence"/>
</dbReference>
<protein>
    <submittedName>
        <fullName evidence="1">Uncharacterized protein</fullName>
    </submittedName>
</protein>